<dbReference type="GO" id="GO:0051010">
    <property type="term" value="F:microtubule plus-end binding"/>
    <property type="evidence" value="ECO:0007669"/>
    <property type="project" value="TreeGrafter"/>
</dbReference>
<evidence type="ECO:0000256" key="2">
    <source>
        <dbReference type="SAM" id="MobiDB-lite"/>
    </source>
</evidence>
<dbReference type="Pfam" id="PF08227">
    <property type="entry name" value="DASH_Hsk3"/>
    <property type="match status" value="1"/>
</dbReference>
<accession>A0A229WYC7</accession>
<sequence length="133" mass="13697">MPPPSHQQHPSQSYPRHSILPASTTASASSSTGSGLGNSGMSAAKTRQYAHLHSQLEQLNANLADTQNLLRMTAVQAEDMRFLGGYVGALFMGSAKVLGEEGVKGNSGSSSGSGLASTGEGDKGEEGKFKTES</sequence>
<dbReference type="InterPro" id="IPR013183">
    <property type="entry name" value="Hsk3-like"/>
</dbReference>
<protein>
    <recommendedName>
        <fullName evidence="5">High osmolarity sensitivity protein 3</fullName>
    </recommendedName>
</protein>
<reference evidence="3 4" key="1">
    <citation type="submission" date="2018-08" db="EMBL/GenBank/DDBJ databases">
        <title>Draft genome sequences of two Aspergillus turcosus clinical strains isolated from bronchoalveolar lavage fluid: one azole-susceptible and the other azole-resistant.</title>
        <authorList>
            <person name="Parent-Michaud M."/>
            <person name="Dufresne P.J."/>
            <person name="Fournier E."/>
            <person name="Martineau C."/>
            <person name="Moreira S."/>
            <person name="Perkins V."/>
            <person name="De Repentigny L."/>
            <person name="Dufresne S.F."/>
        </authorList>
    </citation>
    <scope>NUCLEOTIDE SEQUENCE [LARGE SCALE GENOMIC DNA]</scope>
    <source>
        <strain evidence="3">HMR AF 1038</strain>
    </source>
</reference>
<feature type="region of interest" description="Disordered" evidence="2">
    <location>
        <begin position="100"/>
        <end position="133"/>
    </location>
</feature>
<dbReference type="PANTHER" id="PTHR28289">
    <property type="entry name" value="DASH COMPLEX SUBUNIT HSK3"/>
    <property type="match status" value="1"/>
</dbReference>
<evidence type="ECO:0000313" key="3">
    <source>
        <dbReference type="EMBL" id="RLL99478.1"/>
    </source>
</evidence>
<dbReference type="PANTHER" id="PTHR28289:SF1">
    <property type="entry name" value="DASH COMPLEX SUBUNIT HSK3"/>
    <property type="match status" value="1"/>
</dbReference>
<dbReference type="STRING" id="1245748.A0A229WYC7"/>
<evidence type="ECO:0000313" key="4">
    <source>
        <dbReference type="Proteomes" id="UP000215289"/>
    </source>
</evidence>
<dbReference type="Proteomes" id="UP000215289">
    <property type="component" value="Unassembled WGS sequence"/>
</dbReference>
<dbReference type="OrthoDB" id="3358869at2759"/>
<name>A0A229WYC7_9EURO</name>
<evidence type="ECO:0008006" key="5">
    <source>
        <dbReference type="Google" id="ProtNLM"/>
    </source>
</evidence>
<proteinExistence type="predicted"/>
<dbReference type="GO" id="GO:0008608">
    <property type="term" value="P:attachment of spindle microtubules to kinetochore"/>
    <property type="evidence" value="ECO:0007669"/>
    <property type="project" value="InterPro"/>
</dbReference>
<keyword evidence="1" id="KW-0175">Coiled coil</keyword>
<dbReference type="InterPro" id="IPR042332">
    <property type="entry name" value="Hsk3"/>
</dbReference>
<evidence type="ECO:0000256" key="1">
    <source>
        <dbReference type="SAM" id="Coils"/>
    </source>
</evidence>
<feature type="compositionally biased region" description="Low complexity" evidence="2">
    <location>
        <begin position="104"/>
        <end position="119"/>
    </location>
</feature>
<keyword evidence="4" id="KW-1185">Reference proteome</keyword>
<feature type="coiled-coil region" evidence="1">
    <location>
        <begin position="49"/>
        <end position="76"/>
    </location>
</feature>
<gene>
    <name evidence="3" type="ORF">CFD26_107864</name>
</gene>
<feature type="region of interest" description="Disordered" evidence="2">
    <location>
        <begin position="1"/>
        <end position="43"/>
    </location>
</feature>
<comment type="caution">
    <text evidence="3">The sequence shown here is derived from an EMBL/GenBank/DDBJ whole genome shotgun (WGS) entry which is preliminary data.</text>
</comment>
<feature type="compositionally biased region" description="Basic and acidic residues" evidence="2">
    <location>
        <begin position="120"/>
        <end position="133"/>
    </location>
</feature>
<dbReference type="EMBL" id="NIDN02000031">
    <property type="protein sequence ID" value="RLL99478.1"/>
    <property type="molecule type" value="Genomic_DNA"/>
</dbReference>
<dbReference type="AlphaFoldDB" id="A0A229WYC7"/>
<dbReference type="GO" id="GO:0042729">
    <property type="term" value="C:DASH complex"/>
    <property type="evidence" value="ECO:0007669"/>
    <property type="project" value="TreeGrafter"/>
</dbReference>
<organism evidence="3 4">
    <name type="scientific">Aspergillus turcosus</name>
    <dbReference type="NCBI Taxonomy" id="1245748"/>
    <lineage>
        <taxon>Eukaryota</taxon>
        <taxon>Fungi</taxon>
        <taxon>Dikarya</taxon>
        <taxon>Ascomycota</taxon>
        <taxon>Pezizomycotina</taxon>
        <taxon>Eurotiomycetes</taxon>
        <taxon>Eurotiomycetidae</taxon>
        <taxon>Eurotiales</taxon>
        <taxon>Aspergillaceae</taxon>
        <taxon>Aspergillus</taxon>
        <taxon>Aspergillus subgen. Fumigati</taxon>
    </lineage>
</organism>
<feature type="compositionally biased region" description="Low complexity" evidence="2">
    <location>
        <begin position="1"/>
        <end position="33"/>
    </location>
</feature>